<dbReference type="InterPro" id="IPR008978">
    <property type="entry name" value="HSP20-like_chaperone"/>
</dbReference>
<dbReference type="InterPro" id="IPR007052">
    <property type="entry name" value="CS_dom"/>
</dbReference>
<dbReference type="Proteomes" id="UP000054560">
    <property type="component" value="Unassembled WGS sequence"/>
</dbReference>
<protein>
    <recommendedName>
        <fullName evidence="2">CS domain-containing protein</fullName>
    </recommendedName>
</protein>
<dbReference type="PROSITE" id="PS51203">
    <property type="entry name" value="CS"/>
    <property type="match status" value="1"/>
</dbReference>
<feature type="domain" description="CS" evidence="2">
    <location>
        <begin position="119"/>
        <end position="209"/>
    </location>
</feature>
<dbReference type="AlphaFoldDB" id="A0A0L0G9V2"/>
<dbReference type="GO" id="GO:0006457">
    <property type="term" value="P:protein folding"/>
    <property type="evidence" value="ECO:0007669"/>
    <property type="project" value="TreeGrafter"/>
</dbReference>
<dbReference type="EMBL" id="KQ241691">
    <property type="protein sequence ID" value="KNC85651.1"/>
    <property type="molecule type" value="Genomic_DNA"/>
</dbReference>
<feature type="compositionally biased region" description="Basic and acidic residues" evidence="1">
    <location>
        <begin position="15"/>
        <end position="24"/>
    </location>
</feature>
<dbReference type="Gene3D" id="2.60.40.790">
    <property type="match status" value="1"/>
</dbReference>
<feature type="region of interest" description="Disordered" evidence="1">
    <location>
        <begin position="1"/>
        <end position="39"/>
    </location>
</feature>
<evidence type="ECO:0000256" key="1">
    <source>
        <dbReference type="SAM" id="MobiDB-lite"/>
    </source>
</evidence>
<dbReference type="InterPro" id="IPR037898">
    <property type="entry name" value="NudC_fam"/>
</dbReference>
<sequence length="211" mass="23508">MAKEKVSQSTSQDKSNADLAEKLQSEGVPMTEPLVEHSGDFSSKVLADISNEFERVENDKSIGPTEKMEYMKELYKKLMMDDSLKGDKQMLADVDRKKKEIDTKKKNTPKDDHTELSGGTTEKYTWTQTPATLIVYIPTASTVKSKGVQCTIKAKTLRLCVGGEEIIEGSLHSTSDPEESFWEIEGAGEGRQIVLTITKEKEGSWPSLLKQ</sequence>
<dbReference type="GO" id="GO:0051082">
    <property type="term" value="F:unfolded protein binding"/>
    <property type="evidence" value="ECO:0007669"/>
    <property type="project" value="TreeGrafter"/>
</dbReference>
<dbReference type="PANTHER" id="PTHR12356">
    <property type="entry name" value="NUCLEAR MOVEMENT PROTEIN NUDC"/>
    <property type="match status" value="1"/>
</dbReference>
<evidence type="ECO:0000313" key="4">
    <source>
        <dbReference type="Proteomes" id="UP000054560"/>
    </source>
</evidence>
<dbReference type="GO" id="GO:0005737">
    <property type="term" value="C:cytoplasm"/>
    <property type="evidence" value="ECO:0007669"/>
    <property type="project" value="TreeGrafter"/>
</dbReference>
<dbReference type="RefSeq" id="XP_014159553.1">
    <property type="nucleotide sequence ID" value="XM_014304078.1"/>
</dbReference>
<organism evidence="3 4">
    <name type="scientific">Sphaeroforma arctica JP610</name>
    <dbReference type="NCBI Taxonomy" id="667725"/>
    <lineage>
        <taxon>Eukaryota</taxon>
        <taxon>Ichthyosporea</taxon>
        <taxon>Ichthyophonida</taxon>
        <taxon>Sphaeroforma</taxon>
    </lineage>
</organism>
<evidence type="ECO:0000259" key="2">
    <source>
        <dbReference type="PROSITE" id="PS51203"/>
    </source>
</evidence>
<reference evidence="3 4" key="1">
    <citation type="submission" date="2011-02" db="EMBL/GenBank/DDBJ databases">
        <title>The Genome Sequence of Sphaeroforma arctica JP610.</title>
        <authorList>
            <consortium name="The Broad Institute Genome Sequencing Platform"/>
            <person name="Russ C."/>
            <person name="Cuomo C."/>
            <person name="Young S.K."/>
            <person name="Zeng Q."/>
            <person name="Gargeya S."/>
            <person name="Alvarado L."/>
            <person name="Berlin A."/>
            <person name="Chapman S.B."/>
            <person name="Chen Z."/>
            <person name="Freedman E."/>
            <person name="Gellesch M."/>
            <person name="Goldberg J."/>
            <person name="Griggs A."/>
            <person name="Gujja S."/>
            <person name="Heilman E."/>
            <person name="Heiman D."/>
            <person name="Howarth C."/>
            <person name="Mehta T."/>
            <person name="Neiman D."/>
            <person name="Pearson M."/>
            <person name="Roberts A."/>
            <person name="Saif S."/>
            <person name="Shea T."/>
            <person name="Shenoy N."/>
            <person name="Sisk P."/>
            <person name="Stolte C."/>
            <person name="Sykes S."/>
            <person name="White J."/>
            <person name="Yandava C."/>
            <person name="Burger G."/>
            <person name="Gray M.W."/>
            <person name="Holland P.W.H."/>
            <person name="King N."/>
            <person name="Lang F.B.F."/>
            <person name="Roger A.J."/>
            <person name="Ruiz-Trillo I."/>
            <person name="Haas B."/>
            <person name="Nusbaum C."/>
            <person name="Birren B."/>
        </authorList>
    </citation>
    <scope>NUCLEOTIDE SEQUENCE [LARGE SCALE GENOMIC DNA]</scope>
    <source>
        <strain evidence="3 4">JP610</strain>
    </source>
</reference>
<dbReference type="Pfam" id="PF04969">
    <property type="entry name" value="CS"/>
    <property type="match status" value="1"/>
</dbReference>
<evidence type="ECO:0000313" key="3">
    <source>
        <dbReference type="EMBL" id="KNC85651.1"/>
    </source>
</evidence>
<dbReference type="GeneID" id="25902676"/>
<gene>
    <name evidence="3" type="ORF">SARC_02172</name>
</gene>
<keyword evidence="4" id="KW-1185">Reference proteome</keyword>
<accession>A0A0L0G9V2</accession>
<proteinExistence type="predicted"/>
<dbReference type="STRING" id="667725.A0A0L0G9V2"/>
<dbReference type="SUPFAM" id="SSF49764">
    <property type="entry name" value="HSP20-like chaperones"/>
    <property type="match status" value="1"/>
</dbReference>
<name>A0A0L0G9V2_9EUKA</name>
<dbReference type="CDD" id="cd06467">
    <property type="entry name" value="p23_NUDC_like"/>
    <property type="match status" value="1"/>
</dbReference>